<evidence type="ECO:0000256" key="2">
    <source>
        <dbReference type="ARBA" id="ARBA00022723"/>
    </source>
</evidence>
<feature type="binding site" evidence="6">
    <location>
        <position position="236"/>
    </location>
    <ligand>
        <name>hybrid [4Fe-2O-2S] cluster</name>
        <dbReference type="ChEBI" id="CHEBI:60519"/>
    </ligand>
</feature>
<feature type="binding site" evidence="6">
    <location>
        <position position="490"/>
    </location>
    <ligand>
        <name>hybrid [4Fe-2O-2S] cluster</name>
        <dbReference type="ChEBI" id="CHEBI:60519"/>
    </ligand>
</feature>
<dbReference type="Proteomes" id="UP000320776">
    <property type="component" value="Chromosome"/>
</dbReference>
<dbReference type="CDD" id="cd01914">
    <property type="entry name" value="HCP"/>
    <property type="match status" value="1"/>
</dbReference>
<dbReference type="GO" id="GO:0051539">
    <property type="term" value="F:4 iron, 4 sulfur cluster binding"/>
    <property type="evidence" value="ECO:0007669"/>
    <property type="project" value="UniProtKB-KW"/>
</dbReference>
<dbReference type="InterPro" id="IPR010048">
    <property type="entry name" value="Hydroxylam_reduct"/>
</dbReference>
<dbReference type="InterPro" id="IPR011254">
    <property type="entry name" value="Prismane-like_sf"/>
</dbReference>
<dbReference type="PANTHER" id="PTHR30109">
    <property type="entry name" value="HYDROXYLAMINE REDUCTASE"/>
    <property type="match status" value="1"/>
</dbReference>
<dbReference type="AlphaFoldDB" id="A0A517DUJ7"/>
<feature type="binding site" evidence="6">
    <location>
        <position position="454"/>
    </location>
    <ligand>
        <name>hybrid [4Fe-2O-2S] cluster</name>
        <dbReference type="ChEBI" id="CHEBI:60519"/>
    </ligand>
</feature>
<comment type="cofactor">
    <cofactor evidence="6">
        <name>hybrid [4Fe-2O-2S] cluster</name>
        <dbReference type="ChEBI" id="CHEBI:60519"/>
    </cofactor>
    <text evidence="6">Binds 1 hybrid [4Fe-2O-2S] cluster.</text>
</comment>
<keyword evidence="8" id="KW-1185">Reference proteome</keyword>
<evidence type="ECO:0000256" key="6">
    <source>
        <dbReference type="HAMAP-Rule" id="MF_00069"/>
    </source>
</evidence>
<keyword evidence="4 6" id="KW-0408">Iron</keyword>
<dbReference type="GO" id="GO:0042542">
    <property type="term" value="P:response to hydrogen peroxide"/>
    <property type="evidence" value="ECO:0007669"/>
    <property type="project" value="TreeGrafter"/>
</dbReference>
<sequence length="546" mass="58789">MSEMFCFQCEQTAGGKGCTKVGVCGKKPDVAGKQDELTGALIGLARAAAGKTPGKLADALTLQGLFATVTNVNFDNARITELIDLVHTEKAALDPQALDFPAAALWTGNEDIVSLRSTLLLGLRGMAAYAWHAHILGKTAADVTAWFYTGLRALGEDHTADEWLTLLMEFGQVNLKCMGLLDEANTSAYGHPVPTKVPALVEKGPFIVITGHDLHDLKQLLEQTEGKGINIYTHGEMLPAHAYPELKKYSQLKGNFGTAWQNQQKEFDNLPAPILFTTNCLMPPKASYADRVFTTDVVGYPEIKHIAAGNDKKDASIIDKALGLFGIGAQEKSGLNKDFTPVINKALELGGWQEDRHFTGINGGTEVMTGFARNAVLGVADKVIDAVKAGHIKHFFLVGGCDGAKPGRNYYTEFVQKTPPDTVILTLACGKYRFNDLSLGDIGGIPRILDMGQCNDAYSAIQVAVALAQAFNCGVNDLPLTLVLSWYEQKAVCILLTLLALGIKNIYIGPSLPAFLSGNVLNILVEKFALTPISTPEQDLQAILSR</sequence>
<dbReference type="GO" id="GO:0005737">
    <property type="term" value="C:cytoplasm"/>
    <property type="evidence" value="ECO:0007669"/>
    <property type="project" value="UniProtKB-SubCell"/>
</dbReference>
<dbReference type="GO" id="GO:0050418">
    <property type="term" value="F:hydroxylamine reductase activity"/>
    <property type="evidence" value="ECO:0007669"/>
    <property type="project" value="UniProtKB-UniRule"/>
</dbReference>
<evidence type="ECO:0000256" key="3">
    <source>
        <dbReference type="ARBA" id="ARBA00023002"/>
    </source>
</evidence>
<feature type="binding site" evidence="6">
    <location>
        <position position="429"/>
    </location>
    <ligand>
        <name>hybrid [4Fe-2O-2S] cluster</name>
        <dbReference type="ChEBI" id="CHEBI:60519"/>
    </ligand>
</feature>
<evidence type="ECO:0000313" key="7">
    <source>
        <dbReference type="EMBL" id="QDR80978.1"/>
    </source>
</evidence>
<comment type="function">
    <text evidence="6">Catalyzes the reduction of hydroxylamine to form NH(3) and H(2)O.</text>
</comment>
<dbReference type="FunFam" id="3.40.50.2030:FF:000001">
    <property type="entry name" value="Hydroxylamine reductase"/>
    <property type="match status" value="1"/>
</dbReference>
<dbReference type="GO" id="GO:0004601">
    <property type="term" value="F:peroxidase activity"/>
    <property type="evidence" value="ECO:0007669"/>
    <property type="project" value="TreeGrafter"/>
</dbReference>
<dbReference type="EMBL" id="CP036259">
    <property type="protein sequence ID" value="QDR80978.1"/>
    <property type="molecule type" value="Genomic_DNA"/>
</dbReference>
<dbReference type="Gene3D" id="3.40.50.2030">
    <property type="match status" value="2"/>
</dbReference>
<keyword evidence="6" id="KW-0004">4Fe-4S</keyword>
<evidence type="ECO:0000256" key="4">
    <source>
        <dbReference type="ARBA" id="ARBA00023004"/>
    </source>
</evidence>
<comment type="subcellular location">
    <subcellularLocation>
        <location evidence="6">Cytoplasm</location>
    </subcellularLocation>
</comment>
<dbReference type="PIRSF" id="PIRSF000076">
    <property type="entry name" value="HCP"/>
    <property type="match status" value="1"/>
</dbReference>
<dbReference type="InterPro" id="IPR016100">
    <property type="entry name" value="Prismane_a-bundle"/>
</dbReference>
<feature type="modified residue" description="Cysteine persulfide" evidence="6">
    <location>
        <position position="401"/>
    </location>
</feature>
<evidence type="ECO:0000256" key="5">
    <source>
        <dbReference type="ARBA" id="ARBA00023014"/>
    </source>
</evidence>
<dbReference type="EC" id="1.7.99.1" evidence="6"/>
<reference evidence="7 8" key="1">
    <citation type="submission" date="2019-02" db="EMBL/GenBank/DDBJ databases">
        <title>Closed genome of Sporomusa termitida DSM 4440.</title>
        <authorList>
            <person name="Poehlein A."/>
            <person name="Daniel R."/>
        </authorList>
    </citation>
    <scope>NUCLEOTIDE SEQUENCE [LARGE SCALE GENOMIC DNA]</scope>
    <source>
        <strain evidence="7 8">DSM 4440</strain>
    </source>
</reference>
<dbReference type="PANTHER" id="PTHR30109:SF0">
    <property type="entry name" value="HYDROXYLAMINE REDUCTASE"/>
    <property type="match status" value="1"/>
</dbReference>
<accession>A0A517DUJ7</accession>
<comment type="cofactor">
    <cofactor evidence="6">
        <name>[4Fe-4S] cluster</name>
        <dbReference type="ChEBI" id="CHEBI:49883"/>
    </cofactor>
    <text evidence="6">Binds 1 [4Fe-4S] cluster.</text>
</comment>
<feature type="binding site" evidence="6">
    <location>
        <position position="488"/>
    </location>
    <ligand>
        <name>hybrid [4Fe-2O-2S] cluster</name>
        <dbReference type="ChEBI" id="CHEBI:60519"/>
    </ligand>
</feature>
<keyword evidence="2 6" id="KW-0479">Metal-binding</keyword>
<organism evidence="7 8">
    <name type="scientific">Sporomusa termitida</name>
    <dbReference type="NCBI Taxonomy" id="2377"/>
    <lineage>
        <taxon>Bacteria</taxon>
        <taxon>Bacillati</taxon>
        <taxon>Bacillota</taxon>
        <taxon>Negativicutes</taxon>
        <taxon>Selenomonadales</taxon>
        <taxon>Sporomusaceae</taxon>
        <taxon>Sporomusa</taxon>
    </lineage>
</organism>
<dbReference type="GO" id="GO:0046872">
    <property type="term" value="F:metal ion binding"/>
    <property type="evidence" value="ECO:0007669"/>
    <property type="project" value="UniProtKB-KW"/>
</dbReference>
<feature type="binding site" description="via persulfide group" evidence="6">
    <location>
        <position position="401"/>
    </location>
    <ligand>
        <name>hybrid [4Fe-2O-2S] cluster</name>
        <dbReference type="ChEBI" id="CHEBI:60519"/>
    </ligand>
</feature>
<evidence type="ECO:0000313" key="8">
    <source>
        <dbReference type="Proteomes" id="UP000320776"/>
    </source>
</evidence>
<dbReference type="OrthoDB" id="9761526at2"/>
<comment type="catalytic activity">
    <reaction evidence="6">
        <text>A + NH4(+) + H2O = hydroxylamine + AH2 + H(+)</text>
        <dbReference type="Rhea" id="RHEA:22052"/>
        <dbReference type="ChEBI" id="CHEBI:13193"/>
        <dbReference type="ChEBI" id="CHEBI:15377"/>
        <dbReference type="ChEBI" id="CHEBI:15378"/>
        <dbReference type="ChEBI" id="CHEBI:15429"/>
        <dbReference type="ChEBI" id="CHEBI:17499"/>
        <dbReference type="ChEBI" id="CHEBI:28938"/>
        <dbReference type="EC" id="1.7.99.1"/>
    </reaction>
</comment>
<keyword evidence="5 6" id="KW-0411">Iron-sulfur</keyword>
<dbReference type="RefSeq" id="WP_144350523.1">
    <property type="nucleotide sequence ID" value="NZ_CP036259.1"/>
</dbReference>
<feature type="binding site" evidence="6">
    <location>
        <position position="6"/>
    </location>
    <ligand>
        <name>[4Fe-4S] cluster</name>
        <dbReference type="ChEBI" id="CHEBI:49883"/>
    </ligand>
</feature>
<feature type="binding site" evidence="6">
    <location>
        <position position="18"/>
    </location>
    <ligand>
        <name>[4Fe-4S] cluster</name>
        <dbReference type="ChEBI" id="CHEBI:49883"/>
    </ligand>
</feature>
<feature type="binding site" evidence="6">
    <location>
        <position position="280"/>
    </location>
    <ligand>
        <name>hybrid [4Fe-2O-2S] cluster</name>
        <dbReference type="ChEBI" id="CHEBI:60519"/>
    </ligand>
</feature>
<comment type="similarity">
    <text evidence="6">Belongs to the HCP family.</text>
</comment>
<gene>
    <name evidence="6 7" type="primary">hcp</name>
    <name evidence="7" type="ORF">SPTER_23210</name>
</gene>
<feature type="binding site" evidence="6">
    <location>
        <position position="24"/>
    </location>
    <ligand>
        <name>[4Fe-4S] cluster</name>
        <dbReference type="ChEBI" id="CHEBI:49883"/>
    </ligand>
</feature>
<proteinExistence type="inferred from homology"/>
<dbReference type="NCBIfam" id="NF003658">
    <property type="entry name" value="PRK05290.1"/>
    <property type="match status" value="1"/>
</dbReference>
<protein>
    <recommendedName>
        <fullName evidence="6">Hydroxylamine reductase</fullName>
        <ecNumber evidence="6">1.7.99.1</ecNumber>
    </recommendedName>
    <alternativeName>
        <fullName evidence="6">Hybrid-cluster protein</fullName>
        <shortName evidence="6">HCP</shortName>
    </alternativeName>
    <alternativeName>
        <fullName evidence="6">Prismane protein</fullName>
    </alternativeName>
</protein>
<keyword evidence="3 6" id="KW-0560">Oxidoreductase</keyword>
<name>A0A517DUJ7_9FIRM</name>
<dbReference type="InterPro" id="IPR016099">
    <property type="entry name" value="Prismane-like_a/b-sand"/>
</dbReference>
<dbReference type="NCBIfam" id="TIGR01703">
    <property type="entry name" value="hybrid_clust"/>
    <property type="match status" value="1"/>
</dbReference>
<dbReference type="SUPFAM" id="SSF56821">
    <property type="entry name" value="Prismane protein-like"/>
    <property type="match status" value="1"/>
</dbReference>
<feature type="binding site" evidence="6">
    <location>
        <position position="9"/>
    </location>
    <ligand>
        <name>[4Fe-4S] cluster</name>
        <dbReference type="ChEBI" id="CHEBI:49883"/>
    </ligand>
</feature>
<dbReference type="HAMAP" id="MF_00069">
    <property type="entry name" value="Hydroxylam_reduct"/>
    <property type="match status" value="1"/>
</dbReference>
<dbReference type="Pfam" id="PF03063">
    <property type="entry name" value="Prismane"/>
    <property type="match status" value="1"/>
</dbReference>
<dbReference type="InterPro" id="IPR004137">
    <property type="entry name" value="HCP/CODH"/>
</dbReference>
<evidence type="ECO:0000256" key="1">
    <source>
        <dbReference type="ARBA" id="ARBA00022490"/>
    </source>
</evidence>
<feature type="binding site" evidence="6">
    <location>
        <position position="212"/>
    </location>
    <ligand>
        <name>hybrid [4Fe-2O-2S] cluster</name>
        <dbReference type="ChEBI" id="CHEBI:60519"/>
    </ligand>
</feature>
<dbReference type="KEGG" id="sted:SPTER_23210"/>
<dbReference type="Gene3D" id="1.20.1270.20">
    <property type="match status" value="2"/>
</dbReference>
<keyword evidence="1 6" id="KW-0963">Cytoplasm</keyword>